<name>A0A7J7MX28_9MAGN</name>
<proteinExistence type="predicted"/>
<keyword evidence="3" id="KW-0472">Membrane</keyword>
<evidence type="ECO:0000313" key="4">
    <source>
        <dbReference type="EMBL" id="KAF6159377.1"/>
    </source>
</evidence>
<organism evidence="4 5">
    <name type="scientific">Kingdonia uniflora</name>
    <dbReference type="NCBI Taxonomy" id="39325"/>
    <lineage>
        <taxon>Eukaryota</taxon>
        <taxon>Viridiplantae</taxon>
        <taxon>Streptophyta</taxon>
        <taxon>Embryophyta</taxon>
        <taxon>Tracheophyta</taxon>
        <taxon>Spermatophyta</taxon>
        <taxon>Magnoliopsida</taxon>
        <taxon>Ranunculales</taxon>
        <taxon>Circaeasteraceae</taxon>
        <taxon>Kingdonia</taxon>
    </lineage>
</organism>
<dbReference type="InterPro" id="IPR007750">
    <property type="entry name" value="DUF674"/>
</dbReference>
<reference evidence="4 5" key="1">
    <citation type="journal article" date="2020" name="IScience">
        <title>Genome Sequencing of the Endangered Kingdonia uniflora (Circaeasteraceae, Ranunculales) Reveals Potential Mechanisms of Evolutionary Specialization.</title>
        <authorList>
            <person name="Sun Y."/>
            <person name="Deng T."/>
            <person name="Zhang A."/>
            <person name="Moore M.J."/>
            <person name="Landis J.B."/>
            <person name="Lin N."/>
            <person name="Zhang H."/>
            <person name="Zhang X."/>
            <person name="Huang J."/>
            <person name="Zhang X."/>
            <person name="Sun H."/>
            <person name="Wang H."/>
        </authorList>
    </citation>
    <scope>NUCLEOTIDE SEQUENCE [LARGE SCALE GENOMIC DNA]</scope>
    <source>
        <strain evidence="4">TB1705</strain>
        <tissue evidence="4">Leaf</tissue>
    </source>
</reference>
<dbReference type="Pfam" id="PF05056">
    <property type="entry name" value="DUF674"/>
    <property type="match status" value="2"/>
</dbReference>
<feature type="region of interest" description="Disordered" evidence="2">
    <location>
        <begin position="664"/>
        <end position="688"/>
    </location>
</feature>
<sequence length="713" mass="80592">MYETKQVFAMQVLDLLRRSLLTMMPFSDVFLPYRCIGLLLRSKELTETVKPRKIRKPHPRNNMRLVLDMMTLKLMDMMTLKLMVSKSPNEVLNLEAGTDFEDFIFRILTLPLGSVIKILGGNTNMGCIDNSYKSTAKGYEVVNSKSPSLETASGGGFMNGQITYFVTDQLSVKPLSPIDALSLFTEFDVPIEDIEEQVVLFGKDEWSVFKSSELVFKAKRKSGSATLKERLLYKKIKYKQKAVTKLVPEKSEVFREIFDKPHAEDSVRLSSGKPDIKFFCEDKGSSLNLAFPSIDLNKVECYRCHMYGQYAHNYPTKSFNSNQKAMNITVTWDDSNDDTNDHDDPFLEGRNGLRAHIVKISSSCDHFDMFALETNGDDHKDYEIDNCVEPSLEELYSQLVSQLKKLKNEKQSLSVQLNTCEHDKLIAVEKFISLSYYCCLDNCSIDWVKIACITEYNLRRIGGLKFGLFTAGSVVGVLLVTIGVILLIAGLLDCGTAWVWWCGTLGLFLIASYYPWHAATFEGEFDEDGVPIEPELHTMVNDIAAQHNLYTGSGIVSRKMLDDEFRLVHSIAITNIIPRSQKNEHSERMKVFLYAFKNYIEIDLPNIIIEEMIDASTKTATRNSLPFALLVMEILTAASYKVFPNEPEDTKTKKLDASNCHKSVSHLPHVQPSEPTPPGEHIGSSSSAAQPQEVFSLQSIGACLRPYPWIWGW</sequence>
<dbReference type="EMBL" id="JACGCM010001193">
    <property type="protein sequence ID" value="KAF6159377.1"/>
    <property type="molecule type" value="Genomic_DNA"/>
</dbReference>
<keyword evidence="5" id="KW-1185">Reference proteome</keyword>
<dbReference type="AlphaFoldDB" id="A0A7J7MX28"/>
<protein>
    <submittedName>
        <fullName evidence="4">Uncharacterized protein</fullName>
    </submittedName>
</protein>
<evidence type="ECO:0000313" key="5">
    <source>
        <dbReference type="Proteomes" id="UP000541444"/>
    </source>
</evidence>
<comment type="caution">
    <text evidence="4">The sequence shown here is derived from an EMBL/GenBank/DDBJ whole genome shotgun (WGS) entry which is preliminary data.</text>
</comment>
<feature type="transmembrane region" description="Helical" evidence="3">
    <location>
        <begin position="498"/>
        <end position="516"/>
    </location>
</feature>
<accession>A0A7J7MX28</accession>
<evidence type="ECO:0000256" key="3">
    <source>
        <dbReference type="SAM" id="Phobius"/>
    </source>
</evidence>
<dbReference type="PANTHER" id="PTHR33103:SF110">
    <property type="entry name" value="DUF674 FAMILY PROTEIN"/>
    <property type="match status" value="1"/>
</dbReference>
<feature type="transmembrane region" description="Helical" evidence="3">
    <location>
        <begin position="466"/>
        <end position="492"/>
    </location>
</feature>
<keyword evidence="3" id="KW-0812">Transmembrane</keyword>
<gene>
    <name evidence="4" type="ORF">GIB67_032148</name>
</gene>
<dbReference type="Proteomes" id="UP000541444">
    <property type="component" value="Unassembled WGS sequence"/>
</dbReference>
<evidence type="ECO:0000256" key="1">
    <source>
        <dbReference type="SAM" id="Coils"/>
    </source>
</evidence>
<dbReference type="OrthoDB" id="2014278at2759"/>
<evidence type="ECO:0000256" key="2">
    <source>
        <dbReference type="SAM" id="MobiDB-lite"/>
    </source>
</evidence>
<feature type="coiled-coil region" evidence="1">
    <location>
        <begin position="389"/>
        <end position="423"/>
    </location>
</feature>
<dbReference type="PANTHER" id="PTHR33103">
    <property type="entry name" value="OS01G0153900 PROTEIN"/>
    <property type="match status" value="1"/>
</dbReference>
<keyword evidence="3" id="KW-1133">Transmembrane helix</keyword>
<keyword evidence="1" id="KW-0175">Coiled coil</keyword>